<accession>A0A848J3S9</accession>
<dbReference type="Gene3D" id="2.160.20.10">
    <property type="entry name" value="Single-stranded right-handed beta-helix, Pectin lyase-like"/>
    <property type="match status" value="1"/>
</dbReference>
<sequence>MESKNLLLKFRRKRCFLSLIILFIIHFGVYAQSPVEKHGRLQVQGNKIVDKNGQVTSLAGNSLFWSTAGDLSDFYNAQTVNHLSTNWNSSIIRVAMGVKEPWDGGNGYVDNPEAQKAKIRKVIDAAIANGIYVIIDWHSHEAEKYQNEAVKFFTDMAKEYGSYDNVLYEIYNEPIHQSWSQIRSYANAVIAGIRSADPDNLIIVGSSTWSQDVDVASRNPVNDNNTAYTLHFYAGTHGQGLRDKAMTALNNGVAIFATEWGSVNANGDGASNVAETNKWMEFFKEHGISHVNWAVSDKNEGASIVQPGAGISGLTNNRLTQTGSFIKEIIKNWSDDTGTPPVEGPKECNTVECIIESIRNAKAGDEIIIAPGSYTANDKISINGRATRFGSDKNGTVEKPIIVRAKDPANPPVLKGVTGKYDGYLLYLTGDFWKVQNIIFEEGSKGIVLDNSNYSVIENVTVRKVGEEGIHLRDGSSNNLVKNCKVYSTGLVKPGFGEGLYVGSDKGQHDKYNRDCNNNTIDGCIVGPNVAAEGIDIKEGTKNTIVKNCTFSGKGITGENSADAFIDIKGAYAFIYNNTFNLEGSTVIAAGIDFLDRGTNYNTGYRLAIFDNTFNLGSRANQIPTVRKKQGDPKEIHLWNNNRVPDSPDFPLSDGTENYVTKSCPEWNILPCSGDNNPNQKPVVSFTSPSSNQLNVEKGYDLSVSANASDPDGSIVNVKLYINNQLVRQENTAPYDWGQDGTPTSDELNGLQPGAYTFKVVATDDDGATAEDIFTLNVSESTTDFSVAFIYPSDDITLEEGYNYMVEAAVKSSGSAISKMELFINNQFIRAETVAPFTWGHAGSPNPDEVNGLSVGTHIFKVIATNLDGETAEDTFVLTVTSKDDGNGANCSFGTPLASALPAFPQSTYTYVHVIGNGGPSLSNFREFTINWDPANNGLYQFAFNTNNGSPNWYVDLRSSMQYSFNSPKPEVTISGSGFNGLDGSYWVAKDGDNFVMVEKSKGFTIYFSNSSTKPSCDNSDNGDGGDDGNGNEDSSCTFGAPLSTSLPAFAQTSYSHVHVLGSGGPDVSNFREFTINWDPANNGLYQFAFNTENGVPGWYVDIRSFMQYNFNRANPDLTISGSGFTGLDGSYWVAKDGNNFVMVEKTKGFTLYFSNSSLAPACSNQKTAISIQNTGKARVYPNPASSSTTEITLEDLPEKVTEIEISSMEGQRVYSQKVNGKTHKVNVASLPTGMYVIFIKGPDYKESQLFYKN</sequence>
<dbReference type="InterPro" id="IPR026444">
    <property type="entry name" value="Secre_tail"/>
</dbReference>
<evidence type="ECO:0000259" key="6">
    <source>
        <dbReference type="Pfam" id="PF18962"/>
    </source>
</evidence>
<dbReference type="RefSeq" id="WP_169684745.1">
    <property type="nucleotide sequence ID" value="NZ_JABBNU010000012.1"/>
</dbReference>
<dbReference type="Pfam" id="PF17957">
    <property type="entry name" value="Big_7"/>
    <property type="match status" value="2"/>
</dbReference>
<dbReference type="AlphaFoldDB" id="A0A848J3S9"/>
<feature type="domain" description="Secretion system C-terminal sorting" evidence="6">
    <location>
        <begin position="1180"/>
        <end position="1242"/>
    </location>
</feature>
<evidence type="ECO:0000259" key="4">
    <source>
        <dbReference type="Pfam" id="PF00150"/>
    </source>
</evidence>
<dbReference type="SUPFAM" id="SSF51126">
    <property type="entry name" value="Pectin lyase-like"/>
    <property type="match status" value="1"/>
</dbReference>
<keyword evidence="2" id="KW-0326">Glycosidase</keyword>
<dbReference type="Pfam" id="PF13229">
    <property type="entry name" value="Beta_helix"/>
    <property type="match status" value="1"/>
</dbReference>
<feature type="domain" description="Glycoside hydrolase family 5" evidence="4">
    <location>
        <begin position="49"/>
        <end position="298"/>
    </location>
</feature>
<evidence type="ECO:0000313" key="7">
    <source>
        <dbReference type="EMBL" id="NMM50381.1"/>
    </source>
</evidence>
<name>A0A848J3S9_9BACT</name>
<dbReference type="SUPFAM" id="SSF51445">
    <property type="entry name" value="(Trans)glycosidases"/>
    <property type="match status" value="1"/>
</dbReference>
<dbReference type="PANTHER" id="PTHR34142">
    <property type="entry name" value="ENDO-BETA-1,4-GLUCANASE A"/>
    <property type="match status" value="1"/>
</dbReference>
<gene>
    <name evidence="7" type="ORF">HH304_18370</name>
</gene>
<dbReference type="InterPro" id="IPR001547">
    <property type="entry name" value="Glyco_hydro_5"/>
</dbReference>
<feature type="region of interest" description="Disordered" evidence="3">
    <location>
        <begin position="1013"/>
        <end position="1037"/>
    </location>
</feature>
<dbReference type="InterPro" id="IPR012334">
    <property type="entry name" value="Pectin_lyas_fold"/>
</dbReference>
<dbReference type="PANTHER" id="PTHR34142:SF1">
    <property type="entry name" value="GLYCOSIDE HYDROLASE FAMILY 5 DOMAIN-CONTAINING PROTEIN"/>
    <property type="match status" value="1"/>
</dbReference>
<dbReference type="InterPro" id="IPR018087">
    <property type="entry name" value="Glyco_hydro_5_CS"/>
</dbReference>
<dbReference type="InterPro" id="IPR022441">
    <property type="entry name" value="Para_beta_helix_rpt-2"/>
</dbReference>
<dbReference type="GO" id="GO:0004553">
    <property type="term" value="F:hydrolase activity, hydrolyzing O-glycosyl compounds"/>
    <property type="evidence" value="ECO:0007669"/>
    <property type="project" value="InterPro"/>
</dbReference>
<dbReference type="NCBIfam" id="TIGR04183">
    <property type="entry name" value="Por_Secre_tail"/>
    <property type="match status" value="1"/>
</dbReference>
<keyword evidence="8" id="KW-1185">Reference proteome</keyword>
<organism evidence="7 8">
    <name type="scientific">Marinigracilibium pacificum</name>
    <dbReference type="NCBI Taxonomy" id="2729599"/>
    <lineage>
        <taxon>Bacteria</taxon>
        <taxon>Pseudomonadati</taxon>
        <taxon>Bacteroidota</taxon>
        <taxon>Cytophagia</taxon>
        <taxon>Cytophagales</taxon>
        <taxon>Flammeovirgaceae</taxon>
        <taxon>Marinigracilibium</taxon>
    </lineage>
</organism>
<dbReference type="EMBL" id="JABBNU010000012">
    <property type="protein sequence ID" value="NMM50381.1"/>
    <property type="molecule type" value="Genomic_DNA"/>
</dbReference>
<keyword evidence="1 7" id="KW-0378">Hydrolase</keyword>
<evidence type="ECO:0000256" key="2">
    <source>
        <dbReference type="ARBA" id="ARBA00023295"/>
    </source>
</evidence>
<dbReference type="SMART" id="SM00710">
    <property type="entry name" value="PbH1"/>
    <property type="match status" value="6"/>
</dbReference>
<feature type="domain" description="Right handed beta helix" evidence="5">
    <location>
        <begin position="427"/>
        <end position="599"/>
    </location>
</feature>
<reference evidence="7 8" key="1">
    <citation type="submission" date="2020-04" db="EMBL/GenBank/DDBJ databases">
        <title>Flammeovirgaceae bacterium KN852 isolated from deep sea.</title>
        <authorList>
            <person name="Zhang D.-C."/>
        </authorList>
    </citation>
    <scope>NUCLEOTIDE SEQUENCE [LARGE SCALE GENOMIC DNA]</scope>
    <source>
        <strain evidence="7 8">KN852</strain>
    </source>
</reference>
<protein>
    <submittedName>
        <fullName evidence="7">Cellulase family glycosylhydrolase</fullName>
    </submittedName>
</protein>
<evidence type="ECO:0000256" key="1">
    <source>
        <dbReference type="ARBA" id="ARBA00022801"/>
    </source>
</evidence>
<dbReference type="GO" id="GO:0000272">
    <property type="term" value="P:polysaccharide catabolic process"/>
    <property type="evidence" value="ECO:0007669"/>
    <property type="project" value="InterPro"/>
</dbReference>
<dbReference type="Gene3D" id="3.20.20.80">
    <property type="entry name" value="Glycosidases"/>
    <property type="match status" value="1"/>
</dbReference>
<evidence type="ECO:0000256" key="3">
    <source>
        <dbReference type="SAM" id="MobiDB-lite"/>
    </source>
</evidence>
<dbReference type="Pfam" id="PF00150">
    <property type="entry name" value="Cellulase"/>
    <property type="match status" value="1"/>
</dbReference>
<dbReference type="InterPro" id="IPR039448">
    <property type="entry name" value="Beta_helix"/>
</dbReference>
<dbReference type="InterPro" id="IPR006626">
    <property type="entry name" value="PbH1"/>
</dbReference>
<dbReference type="InterPro" id="IPR013783">
    <property type="entry name" value="Ig-like_fold"/>
</dbReference>
<dbReference type="Proteomes" id="UP000559010">
    <property type="component" value="Unassembled WGS sequence"/>
</dbReference>
<dbReference type="Gene3D" id="2.60.40.10">
    <property type="entry name" value="Immunoglobulins"/>
    <property type="match status" value="2"/>
</dbReference>
<dbReference type="InterPro" id="IPR011050">
    <property type="entry name" value="Pectin_lyase_fold/virulence"/>
</dbReference>
<dbReference type="Pfam" id="PF18962">
    <property type="entry name" value="Por_Secre_tail"/>
    <property type="match status" value="1"/>
</dbReference>
<dbReference type="PROSITE" id="PS00659">
    <property type="entry name" value="GLYCOSYL_HYDROL_F5"/>
    <property type="match status" value="1"/>
</dbReference>
<comment type="caution">
    <text evidence="7">The sequence shown here is derived from an EMBL/GenBank/DDBJ whole genome shotgun (WGS) entry which is preliminary data.</text>
</comment>
<proteinExistence type="predicted"/>
<dbReference type="InterPro" id="IPR017853">
    <property type="entry name" value="GH"/>
</dbReference>
<evidence type="ECO:0000259" key="5">
    <source>
        <dbReference type="Pfam" id="PF13229"/>
    </source>
</evidence>
<evidence type="ECO:0000313" key="8">
    <source>
        <dbReference type="Proteomes" id="UP000559010"/>
    </source>
</evidence>
<dbReference type="NCBIfam" id="TIGR03804">
    <property type="entry name" value="para_beta_helix"/>
    <property type="match status" value="1"/>
</dbReference>